<sequence length="1027" mass="107913">MSTAVSHSPGCITLMACATASTKIRRHSDSSLVVIRAALNSLAIFRDINVVSGFFGWDGPFTDSRMYTVAPPRNNWRTWEASVAQLRRRNGSTSNTGQHGLIRPQHDFAYSIIRSCQYLRAAVTIWFFFGFNLIWRYREPNKQCCGTSGGDILVPRSIPRFNFETIFPTLHFPTPNLSAYNTMGTCWQFPQFLAPSRHASPATYSSSSNFFLNKLDWYGMHAAVLHRMCSSICSIIITHPRMILCSGTSEASYKRTCLLFEASLRLIQHSLRNSQELRKLKNYIAVASVLSLASSEPLRGIDHFFIRVLSLKSPNTFKLSSSMLAPSFACPGILDQDVRVVFFSLIPFSILTSTDQTYPPPYGASSSNSPGPLTTGPATTSLPSFTMALNSTVRKTKTIFSTTVISATPPPRFSSFSASASSSVNAFTTCSISDGGIVECTNIPLSIRTSSKIPFWDTDMFTVQTTPRPSTSTDAVPTSFPVNTTSSFIILSTAPLTTAPLTTGSSYSSSASAIPPFPNSTVSSGSSSGGTASSSSLKPLSTLTQALNATTSSGYGVPLSTGTPLSWSVFSKNATSTLPDTVSQTPWSNSNINTASSSTSGMVPVTSESNTGVTTTSSIVPVTSGSNTNTTTMSSFSSTVTEATSTIYSNSSTVVPTPSTSLERCTLPGGCSSTATPSCTLPGGCSSTLTPNCTLSGCSSTVTLSCTLPGDCSSSTTLSTSSGNPSTMTPTSSLTSSERPTSQVLTPPISTITVIVSTSVISSTEGPLSRTSSSGSSSTVTPSITSSESSSAEIPTSRCTLSGCSSTSAPGSTSSESSATSVLSSTSFRTSSTKSPTPAYSSSTLLSLASDSSTVLPSTESDLTTWSIPDTAPWTSQSSTTWTTTDAVPTSFPVSTGSSGAGYPSESSFSSLSSTSTDAVPTSFPVSAPTSTISGNTASDIVTPTSYPATTLLTSASSTLTYGYTPPKYLPVVTEEMKEMEKKEQRNTLNDADLVVAGYVVHWSTLGDIDDDEDGKNSMLTQGILKM</sequence>
<evidence type="ECO:0000313" key="1">
    <source>
        <dbReference type="EMBL" id="KAF2470370.1"/>
    </source>
</evidence>
<dbReference type="Proteomes" id="UP000799755">
    <property type="component" value="Unassembled WGS sequence"/>
</dbReference>
<proteinExistence type="predicted"/>
<keyword evidence="2" id="KW-1185">Reference proteome</keyword>
<organism evidence="1 2">
    <name type="scientific">Lindgomyces ingoldianus</name>
    <dbReference type="NCBI Taxonomy" id="673940"/>
    <lineage>
        <taxon>Eukaryota</taxon>
        <taxon>Fungi</taxon>
        <taxon>Dikarya</taxon>
        <taxon>Ascomycota</taxon>
        <taxon>Pezizomycotina</taxon>
        <taxon>Dothideomycetes</taxon>
        <taxon>Pleosporomycetidae</taxon>
        <taxon>Pleosporales</taxon>
        <taxon>Lindgomycetaceae</taxon>
        <taxon>Lindgomyces</taxon>
    </lineage>
</organism>
<reference evidence="1" key="1">
    <citation type="journal article" date="2020" name="Stud. Mycol.">
        <title>101 Dothideomycetes genomes: a test case for predicting lifestyles and emergence of pathogens.</title>
        <authorList>
            <person name="Haridas S."/>
            <person name="Albert R."/>
            <person name="Binder M."/>
            <person name="Bloem J."/>
            <person name="Labutti K."/>
            <person name="Salamov A."/>
            <person name="Andreopoulos B."/>
            <person name="Baker S."/>
            <person name="Barry K."/>
            <person name="Bills G."/>
            <person name="Bluhm B."/>
            <person name="Cannon C."/>
            <person name="Castanera R."/>
            <person name="Culley D."/>
            <person name="Daum C."/>
            <person name="Ezra D."/>
            <person name="Gonzalez J."/>
            <person name="Henrissat B."/>
            <person name="Kuo A."/>
            <person name="Liang C."/>
            <person name="Lipzen A."/>
            <person name="Lutzoni F."/>
            <person name="Magnuson J."/>
            <person name="Mondo S."/>
            <person name="Nolan M."/>
            <person name="Ohm R."/>
            <person name="Pangilinan J."/>
            <person name="Park H.-J."/>
            <person name="Ramirez L."/>
            <person name="Alfaro M."/>
            <person name="Sun H."/>
            <person name="Tritt A."/>
            <person name="Yoshinaga Y."/>
            <person name="Zwiers L.-H."/>
            <person name="Turgeon B."/>
            <person name="Goodwin S."/>
            <person name="Spatafora J."/>
            <person name="Crous P."/>
            <person name="Grigoriev I."/>
        </authorList>
    </citation>
    <scope>NUCLEOTIDE SEQUENCE</scope>
    <source>
        <strain evidence="1">ATCC 200398</strain>
    </source>
</reference>
<protein>
    <submittedName>
        <fullName evidence="1">Uncharacterized protein</fullName>
    </submittedName>
</protein>
<dbReference type="EMBL" id="MU003508">
    <property type="protein sequence ID" value="KAF2470370.1"/>
    <property type="molecule type" value="Genomic_DNA"/>
</dbReference>
<gene>
    <name evidence="1" type="ORF">BDR25DRAFT_355484</name>
</gene>
<comment type="caution">
    <text evidence="1">The sequence shown here is derived from an EMBL/GenBank/DDBJ whole genome shotgun (WGS) entry which is preliminary data.</text>
</comment>
<name>A0ACB6QU10_9PLEO</name>
<evidence type="ECO:0000313" key="2">
    <source>
        <dbReference type="Proteomes" id="UP000799755"/>
    </source>
</evidence>
<accession>A0ACB6QU10</accession>